<keyword evidence="5" id="KW-0472">Membrane</keyword>
<dbReference type="Pfam" id="PF26547">
    <property type="entry name" value="PDZD8_N"/>
    <property type="match status" value="1"/>
</dbReference>
<keyword evidence="4" id="KW-0446">Lipid-binding</keyword>
<evidence type="ECO:0000256" key="4">
    <source>
        <dbReference type="ARBA" id="ARBA00023121"/>
    </source>
</evidence>
<dbReference type="InterPro" id="IPR039275">
    <property type="entry name" value="PDZD8"/>
</dbReference>
<dbReference type="SMART" id="SM00228">
    <property type="entry name" value="PDZ"/>
    <property type="match status" value="1"/>
</dbReference>
<evidence type="ECO:0000256" key="2">
    <source>
        <dbReference type="ARBA" id="ARBA00022448"/>
    </source>
</evidence>
<dbReference type="InterPro" id="IPR036034">
    <property type="entry name" value="PDZ_sf"/>
</dbReference>
<feature type="domain" description="SMP-LTD" evidence="7">
    <location>
        <begin position="1"/>
        <end position="167"/>
    </location>
</feature>
<dbReference type="SUPFAM" id="SSF50156">
    <property type="entry name" value="PDZ domain-like"/>
    <property type="match status" value="1"/>
</dbReference>
<dbReference type="PROSITE" id="PS51847">
    <property type="entry name" value="SMP"/>
    <property type="match status" value="1"/>
</dbReference>
<dbReference type="GeneID" id="106466243"/>
<dbReference type="PANTHER" id="PTHR21519">
    <property type="entry name" value="PDZ DOMAIN-CONTAINING PROTEIN 8"/>
    <property type="match status" value="1"/>
</dbReference>
<dbReference type="RefSeq" id="XP_022249930.1">
    <property type="nucleotide sequence ID" value="XM_022394222.1"/>
</dbReference>
<keyword evidence="8" id="KW-1185">Reference proteome</keyword>
<dbReference type="PANTHER" id="PTHR21519:SF1">
    <property type="entry name" value="PDZ DOMAIN-CONTAINING PROTEIN 8"/>
    <property type="match status" value="1"/>
</dbReference>
<dbReference type="Pfam" id="PF13180">
    <property type="entry name" value="PDZ_2"/>
    <property type="match status" value="1"/>
</dbReference>
<dbReference type="InterPro" id="IPR001478">
    <property type="entry name" value="PDZ"/>
</dbReference>
<evidence type="ECO:0000259" key="6">
    <source>
        <dbReference type="PROSITE" id="PS50106"/>
    </source>
</evidence>
<dbReference type="Proteomes" id="UP000694941">
    <property type="component" value="Unplaced"/>
</dbReference>
<dbReference type="Gene3D" id="2.30.42.10">
    <property type="match status" value="1"/>
</dbReference>
<dbReference type="PROSITE" id="PS50106">
    <property type="entry name" value="PDZ"/>
    <property type="match status" value="1"/>
</dbReference>
<keyword evidence="3" id="KW-0445">Lipid transport</keyword>
<name>A0ABM1T224_LIMPO</name>
<feature type="non-terminal residue" evidence="9">
    <location>
        <position position="345"/>
    </location>
</feature>
<gene>
    <name evidence="9" type="primary">LOC106466243</name>
</gene>
<evidence type="ECO:0000313" key="8">
    <source>
        <dbReference type="Proteomes" id="UP000694941"/>
    </source>
</evidence>
<evidence type="ECO:0000313" key="9">
    <source>
        <dbReference type="RefSeq" id="XP_022249930.1"/>
    </source>
</evidence>
<dbReference type="InterPro" id="IPR031468">
    <property type="entry name" value="SMP_LBD"/>
</dbReference>
<evidence type="ECO:0000256" key="5">
    <source>
        <dbReference type="ARBA" id="ARBA00023136"/>
    </source>
</evidence>
<dbReference type="CDD" id="cd21674">
    <property type="entry name" value="SMP_PDZD8"/>
    <property type="match status" value="1"/>
</dbReference>
<sequence>MERTERKLCCFQYYISNAFPRVEKHQSNEKIRDLQLGSNIPVIKNITVNKIQLHELKKTIEEIDIAFELEYKGGFQLSLDVEMVLRHSAFLSVQMTQLKGLMCLQLTRFPYTHWSCSFFEEPVVNFGVESHFQGRSVPQVTSLIITQIRKMLRKKHTLPNYKMRIKPFFPLPDNITTEFKVPSMDKNFEGSLLEVTVLQCTRLHNIDQSHKLCCTLAVDCSAWIEVTCSQGTSWTTYDFEVVRKKGQQIGILFRQEYLVHRQENCVVVEAVIQNLPAAIAGIKKNDVVITVNDIKVTDSEHTVRVFKQVGERFSIRVQRQSVVQETRFLQEKPKNIVSNTEVLPE</sequence>
<dbReference type="InterPro" id="IPR058801">
    <property type="entry name" value="PDZD8_N"/>
</dbReference>
<accession>A0ABM1T224</accession>
<feature type="domain" description="PDZ" evidence="6">
    <location>
        <begin position="238"/>
        <end position="321"/>
    </location>
</feature>
<comment type="subcellular location">
    <subcellularLocation>
        <location evidence="1">Membrane</location>
    </subcellularLocation>
</comment>
<keyword evidence="2" id="KW-0813">Transport</keyword>
<evidence type="ECO:0000256" key="3">
    <source>
        <dbReference type="ARBA" id="ARBA00023055"/>
    </source>
</evidence>
<organism evidence="8 9">
    <name type="scientific">Limulus polyphemus</name>
    <name type="common">Atlantic horseshoe crab</name>
    <dbReference type="NCBI Taxonomy" id="6850"/>
    <lineage>
        <taxon>Eukaryota</taxon>
        <taxon>Metazoa</taxon>
        <taxon>Ecdysozoa</taxon>
        <taxon>Arthropoda</taxon>
        <taxon>Chelicerata</taxon>
        <taxon>Merostomata</taxon>
        <taxon>Xiphosura</taxon>
        <taxon>Limulidae</taxon>
        <taxon>Limulus</taxon>
    </lineage>
</organism>
<reference evidence="9" key="1">
    <citation type="submission" date="2025-08" db="UniProtKB">
        <authorList>
            <consortium name="RefSeq"/>
        </authorList>
    </citation>
    <scope>IDENTIFICATION</scope>
    <source>
        <tissue evidence="9">Muscle</tissue>
    </source>
</reference>
<protein>
    <submittedName>
        <fullName evidence="9">PDZ domain-containing protein 8-like</fullName>
    </submittedName>
</protein>
<evidence type="ECO:0000259" key="7">
    <source>
        <dbReference type="PROSITE" id="PS51847"/>
    </source>
</evidence>
<proteinExistence type="predicted"/>
<evidence type="ECO:0000256" key="1">
    <source>
        <dbReference type="ARBA" id="ARBA00004370"/>
    </source>
</evidence>